<name>A0A252F4Z3_9FIRM</name>
<accession>A0A252F4Z3</accession>
<dbReference type="EMBL" id="NHOC01000004">
    <property type="protein sequence ID" value="OUM20838.1"/>
    <property type="molecule type" value="Genomic_DNA"/>
</dbReference>
<comment type="caution">
    <text evidence="3">The sequence shown here is derived from an EMBL/GenBank/DDBJ whole genome shotgun (WGS) entry which is preliminary data.</text>
</comment>
<keyword evidence="4" id="KW-1185">Reference proteome</keyword>
<gene>
    <name evidence="3" type="ORF">CBW42_04390</name>
</gene>
<dbReference type="CDD" id="cd07381">
    <property type="entry name" value="MPP_CapA"/>
    <property type="match status" value="1"/>
</dbReference>
<dbReference type="Proteomes" id="UP000194903">
    <property type="component" value="Unassembled WGS sequence"/>
</dbReference>
<dbReference type="SMART" id="SM00854">
    <property type="entry name" value="PGA_cap"/>
    <property type="match status" value="1"/>
</dbReference>
<proteinExistence type="inferred from homology"/>
<protein>
    <recommendedName>
        <fullName evidence="2">Capsule synthesis protein CapA domain-containing protein</fullName>
    </recommendedName>
</protein>
<dbReference type="PANTHER" id="PTHR33393:SF12">
    <property type="entry name" value="CAPSULE BIOSYNTHESIS PROTEIN CAPA"/>
    <property type="match status" value="1"/>
</dbReference>
<dbReference type="RefSeq" id="WP_087018154.1">
    <property type="nucleotide sequence ID" value="NZ_NHOC01000004.1"/>
</dbReference>
<dbReference type="InterPro" id="IPR052169">
    <property type="entry name" value="CW_Biosynth-Accessory"/>
</dbReference>
<dbReference type="OrthoDB" id="9810906at2"/>
<dbReference type="Gene3D" id="3.60.21.10">
    <property type="match status" value="1"/>
</dbReference>
<evidence type="ECO:0000259" key="2">
    <source>
        <dbReference type="SMART" id="SM00854"/>
    </source>
</evidence>
<sequence>MNRTTSSSKKQRAQRCRRNRHRAFLLLCCVVLLVSAAGIIHALSGSKERQSDQQPEKYAAAGTIRKSAATLEKYQPASVSLIAVGDNLIHNTLLKDAYEGGGSYDFTPFYEDIKPYIQAADIAIVNQESPLGTGTPSGYPSFNTPQACGDALIDAGFDVVSHANNHAMDSGSSAVYDTLDFWDSRADSGVIRIGIARDAEDRAKVRYLERNGIKIGFLAYTYGLNGYSLPDTNPDLVSLIDKEKIAAELAAVREQCDAVVVLMHWGEEYQTVENSEQNELAEFLTENGATLIIGGHPHVCQPCEWIESENGNRAFCIYSTGNFISAQNQTNTMVEAMLQVTLTRQKDGSVVVENPGVMPLVCYFNSSWRGYRVVPLDDYTESMASSHALAGRCQMSPAHLRSVAAEIFGEYVIGSTIPVTYAAEEEPASNTAA</sequence>
<evidence type="ECO:0000313" key="4">
    <source>
        <dbReference type="Proteomes" id="UP000194903"/>
    </source>
</evidence>
<dbReference type="InterPro" id="IPR029052">
    <property type="entry name" value="Metallo-depent_PP-like"/>
</dbReference>
<dbReference type="SUPFAM" id="SSF56300">
    <property type="entry name" value="Metallo-dependent phosphatases"/>
    <property type="match status" value="1"/>
</dbReference>
<feature type="domain" description="Capsule synthesis protein CapA" evidence="2">
    <location>
        <begin position="80"/>
        <end position="327"/>
    </location>
</feature>
<dbReference type="AlphaFoldDB" id="A0A252F4Z3"/>
<evidence type="ECO:0000256" key="1">
    <source>
        <dbReference type="ARBA" id="ARBA00005662"/>
    </source>
</evidence>
<dbReference type="PANTHER" id="PTHR33393">
    <property type="entry name" value="POLYGLUTAMINE SYNTHESIS ACCESSORY PROTEIN RV0574C-RELATED"/>
    <property type="match status" value="1"/>
</dbReference>
<dbReference type="Pfam" id="PF09587">
    <property type="entry name" value="PGA_cap"/>
    <property type="match status" value="1"/>
</dbReference>
<reference evidence="3 4" key="1">
    <citation type="submission" date="2017-05" db="EMBL/GenBank/DDBJ databases">
        <title>Butyricicoccus porcorum sp. nov. a butyrate-producing bacterium from the swine intestinal tract.</title>
        <authorList>
            <person name="Trachsel J."/>
            <person name="Humphrey S."/>
            <person name="Allen H.K."/>
        </authorList>
    </citation>
    <scope>NUCLEOTIDE SEQUENCE [LARGE SCALE GENOMIC DNA]</scope>
    <source>
        <strain evidence="3">BB10</strain>
    </source>
</reference>
<evidence type="ECO:0000313" key="3">
    <source>
        <dbReference type="EMBL" id="OUM20838.1"/>
    </source>
</evidence>
<comment type="similarity">
    <text evidence="1">Belongs to the CapA family.</text>
</comment>
<dbReference type="InterPro" id="IPR019079">
    <property type="entry name" value="Capsule_synth_CapA"/>
</dbReference>
<organism evidence="3 4">
    <name type="scientific">Butyricicoccus porcorum</name>
    <dbReference type="NCBI Taxonomy" id="1945634"/>
    <lineage>
        <taxon>Bacteria</taxon>
        <taxon>Bacillati</taxon>
        <taxon>Bacillota</taxon>
        <taxon>Clostridia</taxon>
        <taxon>Eubacteriales</taxon>
        <taxon>Butyricicoccaceae</taxon>
        <taxon>Butyricicoccus</taxon>
    </lineage>
</organism>